<organism evidence="1 2">
    <name type="scientific">Portunus trituberculatus</name>
    <name type="common">Swimming crab</name>
    <name type="synonym">Neptunus trituberculatus</name>
    <dbReference type="NCBI Taxonomy" id="210409"/>
    <lineage>
        <taxon>Eukaryota</taxon>
        <taxon>Metazoa</taxon>
        <taxon>Ecdysozoa</taxon>
        <taxon>Arthropoda</taxon>
        <taxon>Crustacea</taxon>
        <taxon>Multicrustacea</taxon>
        <taxon>Malacostraca</taxon>
        <taxon>Eumalacostraca</taxon>
        <taxon>Eucarida</taxon>
        <taxon>Decapoda</taxon>
        <taxon>Pleocyemata</taxon>
        <taxon>Brachyura</taxon>
        <taxon>Eubrachyura</taxon>
        <taxon>Portunoidea</taxon>
        <taxon>Portunidae</taxon>
        <taxon>Portuninae</taxon>
        <taxon>Portunus</taxon>
    </lineage>
</organism>
<evidence type="ECO:0000313" key="2">
    <source>
        <dbReference type="Proteomes" id="UP000324222"/>
    </source>
</evidence>
<dbReference type="Proteomes" id="UP000324222">
    <property type="component" value="Unassembled WGS sequence"/>
</dbReference>
<name>A0A5B7DFE9_PORTR</name>
<dbReference type="AlphaFoldDB" id="A0A5B7DFE9"/>
<gene>
    <name evidence="1" type="ORF">E2C01_012866</name>
</gene>
<accession>A0A5B7DFE9</accession>
<keyword evidence="2" id="KW-1185">Reference proteome</keyword>
<comment type="caution">
    <text evidence="1">The sequence shown here is derived from an EMBL/GenBank/DDBJ whole genome shotgun (WGS) entry which is preliminary data.</text>
</comment>
<reference evidence="1 2" key="1">
    <citation type="submission" date="2019-05" db="EMBL/GenBank/DDBJ databases">
        <title>Another draft genome of Portunus trituberculatus and its Hox gene families provides insights of decapod evolution.</title>
        <authorList>
            <person name="Jeong J.-H."/>
            <person name="Song I."/>
            <person name="Kim S."/>
            <person name="Choi T."/>
            <person name="Kim D."/>
            <person name="Ryu S."/>
            <person name="Kim W."/>
        </authorList>
    </citation>
    <scope>NUCLEOTIDE SEQUENCE [LARGE SCALE GENOMIC DNA]</scope>
    <source>
        <tissue evidence="1">Muscle</tissue>
    </source>
</reference>
<proteinExistence type="predicted"/>
<protein>
    <submittedName>
        <fullName evidence="1">Uncharacterized protein</fullName>
    </submittedName>
</protein>
<sequence>MTSSSAKPQTCGRSLGPDLSAFLVTARSVKYQESKGGEPASIERTAEKSQQRLEHLSVKEFTDAAGTRTAWELLPCVKQFINTTGAAHLDSVLLVSFSVLWNLCLEVVLRCVVGVSAGSNS</sequence>
<dbReference type="EMBL" id="VSRR010000818">
    <property type="protein sequence ID" value="MPC19937.1"/>
    <property type="molecule type" value="Genomic_DNA"/>
</dbReference>
<evidence type="ECO:0000313" key="1">
    <source>
        <dbReference type="EMBL" id="MPC19937.1"/>
    </source>
</evidence>